<evidence type="ECO:0000313" key="2">
    <source>
        <dbReference type="Proteomes" id="UP000008237"/>
    </source>
</evidence>
<dbReference type="EMBL" id="GL448287">
    <property type="protein sequence ID" value="EFN84880.1"/>
    <property type="molecule type" value="Genomic_DNA"/>
</dbReference>
<organism evidence="2">
    <name type="scientific">Harpegnathos saltator</name>
    <name type="common">Jerdon's jumping ant</name>
    <dbReference type="NCBI Taxonomy" id="610380"/>
    <lineage>
        <taxon>Eukaryota</taxon>
        <taxon>Metazoa</taxon>
        <taxon>Ecdysozoa</taxon>
        <taxon>Arthropoda</taxon>
        <taxon>Hexapoda</taxon>
        <taxon>Insecta</taxon>
        <taxon>Pterygota</taxon>
        <taxon>Neoptera</taxon>
        <taxon>Endopterygota</taxon>
        <taxon>Hymenoptera</taxon>
        <taxon>Apocrita</taxon>
        <taxon>Aculeata</taxon>
        <taxon>Formicoidea</taxon>
        <taxon>Formicidae</taxon>
        <taxon>Ponerinae</taxon>
        <taxon>Ponerini</taxon>
        <taxon>Harpegnathos</taxon>
    </lineage>
</organism>
<dbReference type="OMA" id="DVGCCQV"/>
<sequence>MLECVAQECPVLLRKSIEELFPGTVLDLTSSDLTIITISQKANRKSLKWRTDSEMEKLAKYFVLGAVDICLKLKMDGFWADFINPFSGQPYFTPRKDNNLYKTDERFRCLGFKIEQKKNCRVIACENSLRTFVDCISISLSLILGSLYTTAPPNTKFLKELIIND</sequence>
<dbReference type="STRING" id="610380.E2BHB1"/>
<dbReference type="PANTHER" id="PTHR13192">
    <property type="entry name" value="MY011 PROTEIN"/>
    <property type="match status" value="1"/>
</dbReference>
<dbReference type="AlphaFoldDB" id="E2BHB1"/>
<protein>
    <submittedName>
        <fullName evidence="1">Uncharacterized protein C2orf25-like protein, mitochondrial</fullName>
    </submittedName>
</protein>
<dbReference type="GO" id="GO:0009235">
    <property type="term" value="P:cobalamin metabolic process"/>
    <property type="evidence" value="ECO:0007669"/>
    <property type="project" value="InterPro"/>
</dbReference>
<dbReference type="GO" id="GO:0005739">
    <property type="term" value="C:mitochondrion"/>
    <property type="evidence" value="ECO:0007669"/>
    <property type="project" value="TreeGrafter"/>
</dbReference>
<keyword evidence="2" id="KW-1185">Reference proteome</keyword>
<evidence type="ECO:0000313" key="1">
    <source>
        <dbReference type="EMBL" id="EFN84880.1"/>
    </source>
</evidence>
<accession>E2BHB1</accession>
<gene>
    <name evidence="1" type="ORF">EAI_04749</name>
</gene>
<dbReference type="InterPro" id="IPR019362">
    <property type="entry name" value="MMADHC"/>
</dbReference>
<reference evidence="1 2" key="1">
    <citation type="journal article" date="2010" name="Science">
        <title>Genomic comparison of the ants Camponotus floridanus and Harpegnathos saltator.</title>
        <authorList>
            <person name="Bonasio R."/>
            <person name="Zhang G."/>
            <person name="Ye C."/>
            <person name="Mutti N.S."/>
            <person name="Fang X."/>
            <person name="Qin N."/>
            <person name="Donahue G."/>
            <person name="Yang P."/>
            <person name="Li Q."/>
            <person name="Li C."/>
            <person name="Zhang P."/>
            <person name="Huang Z."/>
            <person name="Berger S.L."/>
            <person name="Reinberg D."/>
            <person name="Wang J."/>
            <person name="Liebig J."/>
        </authorList>
    </citation>
    <scope>NUCLEOTIDE SEQUENCE [LARGE SCALE GENOMIC DNA]</scope>
    <source>
        <strain evidence="1 2">R22 G/1</strain>
    </source>
</reference>
<dbReference type="PANTHER" id="PTHR13192:SF3">
    <property type="entry name" value="COBALAMIN TRAFFICKING PROTEIN CBLD"/>
    <property type="match status" value="1"/>
</dbReference>
<dbReference type="InParanoid" id="E2BHB1"/>
<dbReference type="Pfam" id="PF10229">
    <property type="entry name" value="MMADHC"/>
    <property type="match status" value="1"/>
</dbReference>
<dbReference type="OrthoDB" id="10263782at2759"/>
<proteinExistence type="predicted"/>
<dbReference type="Proteomes" id="UP000008237">
    <property type="component" value="Unassembled WGS sequence"/>
</dbReference>
<name>E2BHB1_HARSA</name>